<dbReference type="Proteomes" id="UP000324897">
    <property type="component" value="Chromosome 5"/>
</dbReference>
<keyword evidence="2" id="KW-0805">Transcription regulation</keyword>
<dbReference type="InterPro" id="IPR001005">
    <property type="entry name" value="SANT/Myb"/>
</dbReference>
<dbReference type="Gramene" id="TVU44857">
    <property type="protein sequence ID" value="TVU44857"/>
    <property type="gene ID" value="EJB05_04318"/>
</dbReference>
<organism evidence="8 9">
    <name type="scientific">Eragrostis curvula</name>
    <name type="common">weeping love grass</name>
    <dbReference type="NCBI Taxonomy" id="38414"/>
    <lineage>
        <taxon>Eukaryota</taxon>
        <taxon>Viridiplantae</taxon>
        <taxon>Streptophyta</taxon>
        <taxon>Embryophyta</taxon>
        <taxon>Tracheophyta</taxon>
        <taxon>Spermatophyta</taxon>
        <taxon>Magnoliopsida</taxon>
        <taxon>Liliopsida</taxon>
        <taxon>Poales</taxon>
        <taxon>Poaceae</taxon>
        <taxon>PACMAD clade</taxon>
        <taxon>Chloridoideae</taxon>
        <taxon>Eragrostideae</taxon>
        <taxon>Eragrostidinae</taxon>
        <taxon>Eragrostis</taxon>
    </lineage>
</organism>
<dbReference type="EMBL" id="RWGY01000004">
    <property type="protein sequence ID" value="TVU44857.1"/>
    <property type="molecule type" value="Genomic_DNA"/>
</dbReference>
<dbReference type="InterPro" id="IPR058673">
    <property type="entry name" value="HHO5-like_N"/>
</dbReference>
<dbReference type="PANTHER" id="PTHR31003">
    <property type="entry name" value="MYB FAMILY TRANSCRIPTION FACTOR"/>
    <property type="match status" value="1"/>
</dbReference>
<keyword evidence="9" id="KW-1185">Reference proteome</keyword>
<evidence type="ECO:0000259" key="7">
    <source>
        <dbReference type="PROSITE" id="PS51294"/>
    </source>
</evidence>
<dbReference type="GO" id="GO:0003677">
    <property type="term" value="F:DNA binding"/>
    <property type="evidence" value="ECO:0007669"/>
    <property type="project" value="UniProtKB-KW"/>
</dbReference>
<dbReference type="InterPro" id="IPR009057">
    <property type="entry name" value="Homeodomain-like_sf"/>
</dbReference>
<feature type="compositionally biased region" description="Low complexity" evidence="6">
    <location>
        <begin position="302"/>
        <end position="340"/>
    </location>
</feature>
<keyword evidence="3" id="KW-0238">DNA-binding</keyword>
<name>A0A5J9WAA5_9POAL</name>
<dbReference type="PANTHER" id="PTHR31003:SF3">
    <property type="entry name" value="HOMEODOMAIN-LIKE SUPERFAMILY PROTEIN-RELATED"/>
    <property type="match status" value="1"/>
</dbReference>
<dbReference type="NCBIfam" id="TIGR01557">
    <property type="entry name" value="myb_SHAQKYF"/>
    <property type="match status" value="1"/>
</dbReference>
<dbReference type="FunFam" id="1.10.10.60:FF:000002">
    <property type="entry name" value="Myb family transcription factor"/>
    <property type="match status" value="1"/>
</dbReference>
<feature type="region of interest" description="Disordered" evidence="6">
    <location>
        <begin position="299"/>
        <end position="353"/>
    </location>
</feature>
<dbReference type="GO" id="GO:0005634">
    <property type="term" value="C:nucleus"/>
    <property type="evidence" value="ECO:0007669"/>
    <property type="project" value="UniProtKB-SubCell"/>
</dbReference>
<dbReference type="OrthoDB" id="691006at2759"/>
<dbReference type="Pfam" id="PF00249">
    <property type="entry name" value="Myb_DNA-binding"/>
    <property type="match status" value="1"/>
</dbReference>
<dbReference type="InterPro" id="IPR044787">
    <property type="entry name" value="HHO5-like"/>
</dbReference>
<dbReference type="InterPro" id="IPR017930">
    <property type="entry name" value="Myb_dom"/>
</dbReference>
<evidence type="ECO:0000313" key="8">
    <source>
        <dbReference type="EMBL" id="TVU44857.1"/>
    </source>
</evidence>
<dbReference type="InterPro" id="IPR006447">
    <property type="entry name" value="Myb_dom_plants"/>
</dbReference>
<evidence type="ECO:0000256" key="1">
    <source>
        <dbReference type="ARBA" id="ARBA00004123"/>
    </source>
</evidence>
<dbReference type="Gene3D" id="1.10.10.60">
    <property type="entry name" value="Homeodomain-like"/>
    <property type="match status" value="1"/>
</dbReference>
<dbReference type="GO" id="GO:0003700">
    <property type="term" value="F:DNA-binding transcription factor activity"/>
    <property type="evidence" value="ECO:0007669"/>
    <property type="project" value="InterPro"/>
</dbReference>
<feature type="region of interest" description="Disordered" evidence="6">
    <location>
        <begin position="77"/>
        <end position="134"/>
    </location>
</feature>
<feature type="compositionally biased region" description="Basic and acidic residues" evidence="6">
    <location>
        <begin position="77"/>
        <end position="97"/>
    </location>
</feature>
<keyword evidence="5" id="KW-0539">Nucleus</keyword>
<evidence type="ECO:0000256" key="3">
    <source>
        <dbReference type="ARBA" id="ARBA00023125"/>
    </source>
</evidence>
<protein>
    <recommendedName>
        <fullName evidence="7">HTH myb-type domain-containing protein</fullName>
    </recommendedName>
</protein>
<feature type="compositionally biased region" description="Basic and acidic residues" evidence="6">
    <location>
        <begin position="108"/>
        <end position="120"/>
    </location>
</feature>
<dbReference type="Pfam" id="PF26575">
    <property type="entry name" value="HHO5_N"/>
    <property type="match status" value="1"/>
</dbReference>
<comment type="subcellular location">
    <subcellularLocation>
        <location evidence="1">Nucleus</location>
    </subcellularLocation>
</comment>
<evidence type="ECO:0000256" key="4">
    <source>
        <dbReference type="ARBA" id="ARBA00023163"/>
    </source>
</evidence>
<keyword evidence="4" id="KW-0804">Transcription</keyword>
<dbReference type="SUPFAM" id="SSF46689">
    <property type="entry name" value="Homeodomain-like"/>
    <property type="match status" value="1"/>
</dbReference>
<reference evidence="8 9" key="1">
    <citation type="journal article" date="2019" name="Sci. Rep.">
        <title>A high-quality genome of Eragrostis curvula grass provides insights into Poaceae evolution and supports new strategies to enhance forage quality.</title>
        <authorList>
            <person name="Carballo J."/>
            <person name="Santos B.A.C.M."/>
            <person name="Zappacosta D."/>
            <person name="Garbus I."/>
            <person name="Selva J.P."/>
            <person name="Gallo C.A."/>
            <person name="Diaz A."/>
            <person name="Albertini E."/>
            <person name="Caccamo M."/>
            <person name="Echenique V."/>
        </authorList>
    </citation>
    <scope>NUCLEOTIDE SEQUENCE [LARGE SCALE GENOMIC DNA]</scope>
    <source>
        <strain evidence="9">cv. Victoria</strain>
        <tissue evidence="8">Leaf</tissue>
    </source>
</reference>
<comment type="caution">
    <text evidence="8">The sequence shown here is derived from an EMBL/GenBank/DDBJ whole genome shotgun (WGS) entry which is preliminary data.</text>
</comment>
<dbReference type="AlphaFoldDB" id="A0A5J9WAA5"/>
<sequence>MGLDVGEIGMGLDLGLDLRLFAARSAGRMAAAAKGGPAAVDACIRSLEEERRKIEVFRRELPLCVRLLGDVIEELKEEASKRGEDAESKADDGDKRKWMSTAQLWVDSDAKSEESEKEQQSDITSPEPKLLGGAPMPLRAVAAAPPSLPPFFRMEDKVTGSVGLPGLPVLSPAVKRPLSPVPDGGEHRQNAMTRFATTMPPSGPALSLHAQTQQQQQQARKARRCWSPELHRKFVAALHQLGGPQVATPKQIREVMQVDGLTNDEVKSHLQKYRLHNRRSPGATPVSQQIVLVGGLWVPKEQSSSQSGSPQGPLQFSGSGSGVGTSAATRGGDSSSSSSSSDEDEKSEGCSRK</sequence>
<evidence type="ECO:0000256" key="6">
    <source>
        <dbReference type="SAM" id="MobiDB-lite"/>
    </source>
</evidence>
<evidence type="ECO:0000256" key="5">
    <source>
        <dbReference type="ARBA" id="ARBA00023242"/>
    </source>
</evidence>
<feature type="domain" description="HTH myb-type" evidence="7">
    <location>
        <begin position="218"/>
        <end position="278"/>
    </location>
</feature>
<dbReference type="PROSITE" id="PS51294">
    <property type="entry name" value="HTH_MYB"/>
    <property type="match status" value="1"/>
</dbReference>
<accession>A0A5J9WAA5</accession>
<proteinExistence type="predicted"/>
<evidence type="ECO:0000313" key="9">
    <source>
        <dbReference type="Proteomes" id="UP000324897"/>
    </source>
</evidence>
<evidence type="ECO:0000256" key="2">
    <source>
        <dbReference type="ARBA" id="ARBA00023015"/>
    </source>
</evidence>
<gene>
    <name evidence="8" type="ORF">EJB05_04318</name>
</gene>